<evidence type="ECO:0000256" key="8">
    <source>
        <dbReference type="ARBA" id="ARBA00022884"/>
    </source>
</evidence>
<keyword evidence="17" id="KW-1185">Reference proteome</keyword>
<dbReference type="PANTHER" id="PTHR45846:SF1">
    <property type="entry name" value="TRNA-DIHYDROURIDINE(47) SYNTHASE [NAD(P)(+)]-LIKE"/>
    <property type="match status" value="1"/>
</dbReference>
<dbReference type="AlphaFoldDB" id="A0A178M626"/>
<keyword evidence="4 12" id="KW-0285">Flavoprotein</keyword>
<dbReference type="RefSeq" id="WP_066789781.1">
    <property type="nucleotide sequence ID" value="NZ_LWQS01000071.1"/>
</dbReference>
<keyword evidence="5 12" id="KW-0288">FMN</keyword>
<organism evidence="16 17">
    <name type="scientific">Chloroflexus islandicus</name>
    <dbReference type="NCBI Taxonomy" id="1707952"/>
    <lineage>
        <taxon>Bacteria</taxon>
        <taxon>Bacillati</taxon>
        <taxon>Chloroflexota</taxon>
        <taxon>Chloroflexia</taxon>
        <taxon>Chloroflexales</taxon>
        <taxon>Chloroflexineae</taxon>
        <taxon>Chloroflexaceae</taxon>
        <taxon>Chloroflexus</taxon>
    </lineage>
</organism>
<evidence type="ECO:0000256" key="9">
    <source>
        <dbReference type="ARBA" id="ARBA00023002"/>
    </source>
</evidence>
<evidence type="ECO:0000256" key="5">
    <source>
        <dbReference type="ARBA" id="ARBA00022643"/>
    </source>
</evidence>
<dbReference type="STRING" id="1707952.A6A03_03450"/>
<dbReference type="PROSITE" id="PS01136">
    <property type="entry name" value="UPF0034"/>
    <property type="match status" value="1"/>
</dbReference>
<evidence type="ECO:0000256" key="6">
    <source>
        <dbReference type="ARBA" id="ARBA00022694"/>
    </source>
</evidence>
<comment type="catalytic activity">
    <reaction evidence="11">
        <text>a 5,6-dihydrouridine in tRNA + NAD(+) = a uridine in tRNA + NADH + H(+)</text>
        <dbReference type="Rhea" id="RHEA:54452"/>
        <dbReference type="Rhea" id="RHEA-COMP:13339"/>
        <dbReference type="Rhea" id="RHEA-COMP:13887"/>
        <dbReference type="ChEBI" id="CHEBI:15378"/>
        <dbReference type="ChEBI" id="CHEBI:57540"/>
        <dbReference type="ChEBI" id="CHEBI:57945"/>
        <dbReference type="ChEBI" id="CHEBI:65315"/>
        <dbReference type="ChEBI" id="CHEBI:74443"/>
    </reaction>
</comment>
<dbReference type="NCBIfam" id="TIGR00737">
    <property type="entry name" value="nifR3_yhdG"/>
    <property type="match status" value="1"/>
</dbReference>
<dbReference type="Gene3D" id="1.10.1200.80">
    <property type="entry name" value="Putative flavin oxidoreducatase, domain 2"/>
    <property type="match status" value="1"/>
</dbReference>
<dbReference type="Pfam" id="PF01207">
    <property type="entry name" value="Dus"/>
    <property type="match status" value="1"/>
</dbReference>
<dbReference type="InterPro" id="IPR013785">
    <property type="entry name" value="Aldolase_TIM"/>
</dbReference>
<keyword evidence="8" id="KW-0694">RNA-binding</keyword>
<comment type="catalytic activity">
    <reaction evidence="10">
        <text>a 5,6-dihydrouridine in tRNA + NADP(+) = a uridine in tRNA + NADPH + H(+)</text>
        <dbReference type="Rhea" id="RHEA:23624"/>
        <dbReference type="Rhea" id="RHEA-COMP:13339"/>
        <dbReference type="Rhea" id="RHEA-COMP:13887"/>
        <dbReference type="ChEBI" id="CHEBI:15378"/>
        <dbReference type="ChEBI" id="CHEBI:57783"/>
        <dbReference type="ChEBI" id="CHEBI:58349"/>
        <dbReference type="ChEBI" id="CHEBI:65315"/>
        <dbReference type="ChEBI" id="CHEBI:74443"/>
    </reaction>
</comment>
<dbReference type="InterPro" id="IPR018517">
    <property type="entry name" value="tRNA_hU_synthase_CS"/>
</dbReference>
<dbReference type="OrthoDB" id="9764501at2"/>
<evidence type="ECO:0000256" key="10">
    <source>
        <dbReference type="ARBA" id="ARBA00048205"/>
    </source>
</evidence>
<feature type="domain" description="DUS-like FMN-binding" evidence="15">
    <location>
        <begin position="29"/>
        <end position="324"/>
    </location>
</feature>
<evidence type="ECO:0000313" key="17">
    <source>
        <dbReference type="Proteomes" id="UP000078287"/>
    </source>
</evidence>
<evidence type="ECO:0000256" key="4">
    <source>
        <dbReference type="ARBA" id="ARBA00022630"/>
    </source>
</evidence>
<keyword evidence="9 12" id="KW-0560">Oxidoreductase</keyword>
<evidence type="ECO:0000259" key="15">
    <source>
        <dbReference type="Pfam" id="PF01207"/>
    </source>
</evidence>
<evidence type="ECO:0000256" key="3">
    <source>
        <dbReference type="ARBA" id="ARBA00022555"/>
    </source>
</evidence>
<evidence type="ECO:0000256" key="2">
    <source>
        <dbReference type="ARBA" id="ARBA00002790"/>
    </source>
</evidence>
<protein>
    <recommendedName>
        <fullName evidence="12">tRNA-dihydrouridine synthase</fullName>
        <ecNumber evidence="12">1.3.1.-</ecNumber>
    </recommendedName>
</protein>
<dbReference type="InterPro" id="IPR035587">
    <property type="entry name" value="DUS-like_FMN-bd"/>
</dbReference>
<comment type="caution">
    <text evidence="16">The sequence shown here is derived from an EMBL/GenBank/DDBJ whole genome shotgun (WGS) entry which is preliminary data.</text>
</comment>
<name>A0A178M626_9CHLR</name>
<keyword evidence="7" id="KW-0521">NADP</keyword>
<dbReference type="PIRSF" id="PIRSF006621">
    <property type="entry name" value="Dus"/>
    <property type="match status" value="1"/>
</dbReference>
<dbReference type="Proteomes" id="UP000078287">
    <property type="component" value="Unassembled WGS sequence"/>
</dbReference>
<comment type="similarity">
    <text evidence="12">Belongs to the dus family.</text>
</comment>
<dbReference type="GO" id="GO:0000049">
    <property type="term" value="F:tRNA binding"/>
    <property type="evidence" value="ECO:0007669"/>
    <property type="project" value="UniProtKB-KW"/>
</dbReference>
<dbReference type="Gene3D" id="3.20.20.70">
    <property type="entry name" value="Aldolase class I"/>
    <property type="match status" value="1"/>
</dbReference>
<accession>A0A178M626</accession>
<feature type="binding site" evidence="14">
    <location>
        <position position="87"/>
    </location>
    <ligand>
        <name>FMN</name>
        <dbReference type="ChEBI" id="CHEBI:58210"/>
    </ligand>
</feature>
<evidence type="ECO:0000256" key="13">
    <source>
        <dbReference type="PIRSR" id="PIRSR006621-1"/>
    </source>
</evidence>
<dbReference type="InterPro" id="IPR001269">
    <property type="entry name" value="DUS_fam"/>
</dbReference>
<sequence length="351" mass="37943">MSEHITLAEIARLPTAYHVAHIRIEPNIILAPMAGVTDSIFRRMILRLGGCGLVSTEMTNAASVSPKALRRHRLLDYLPEERPLTMQISGNDPDLVANAARIVEHLGADIIDINCGCPSPKVTGGGHGSALLRDLPKMERLLRAVRAAVQIPVTLKFRAGWDEQSLNYIEAAQRAEAAGVSALALHPRTREQGYKGQADWSRVAEVKRAVSIPVIGSGDVTTAVDALIRLRDSGADGVMIGRGAIANPWIFRQIADLRRGVAPFAPAPADKRNLLIEYMDICAEELPERLALNKIKQLIGQFHVGLPGSNHLRVAVHTAASLAAAREAIERFFAPYLETDAAVPETAIAAD</sequence>
<feature type="active site" description="Proton donor" evidence="13">
    <location>
        <position position="117"/>
    </location>
</feature>
<reference evidence="16 17" key="1">
    <citation type="submission" date="2016-04" db="EMBL/GenBank/DDBJ databases">
        <title>Chloroflexus islandicus sp. nov., a thermophilic filamentous anoxygenic phototrophic bacterium from geyser Strokkur (Iceland).</title>
        <authorList>
            <person name="Gaisin V.A."/>
            <person name="Kalashnikov A.M."/>
            <person name="Sukhacheva M.V."/>
            <person name="Grouzdev D.S."/>
            <person name="Ivanov T.M."/>
            <person name="Kuznetsov B."/>
            <person name="Gorlenko V.M."/>
        </authorList>
    </citation>
    <scope>NUCLEOTIDE SEQUENCE [LARGE SCALE GENOMIC DNA]</scope>
    <source>
        <strain evidence="17">isl-2</strain>
    </source>
</reference>
<keyword evidence="14" id="KW-0547">Nucleotide-binding</keyword>
<evidence type="ECO:0000256" key="14">
    <source>
        <dbReference type="PIRSR" id="PIRSR006621-2"/>
    </source>
</evidence>
<evidence type="ECO:0000256" key="1">
    <source>
        <dbReference type="ARBA" id="ARBA00001917"/>
    </source>
</evidence>
<keyword evidence="3" id="KW-0820">tRNA-binding</keyword>
<feature type="binding site" evidence="14">
    <location>
        <begin position="241"/>
        <end position="242"/>
    </location>
    <ligand>
        <name>FMN</name>
        <dbReference type="ChEBI" id="CHEBI:58210"/>
    </ligand>
</feature>
<proteinExistence type="inferred from homology"/>
<dbReference type="PANTHER" id="PTHR45846">
    <property type="entry name" value="TRNA-DIHYDROURIDINE(47) SYNTHASE [NAD(P)(+)]-LIKE"/>
    <property type="match status" value="1"/>
</dbReference>
<dbReference type="SUPFAM" id="SSF51395">
    <property type="entry name" value="FMN-linked oxidoreductases"/>
    <property type="match status" value="1"/>
</dbReference>
<feature type="binding site" evidence="14">
    <location>
        <begin position="32"/>
        <end position="34"/>
    </location>
    <ligand>
        <name>FMN</name>
        <dbReference type="ChEBI" id="CHEBI:58210"/>
    </ligand>
</feature>
<dbReference type="EC" id="1.3.1.-" evidence="12"/>
<keyword evidence="6 12" id="KW-0819">tRNA processing</keyword>
<gene>
    <name evidence="16" type="ORF">A6A03_03450</name>
</gene>
<evidence type="ECO:0000256" key="11">
    <source>
        <dbReference type="ARBA" id="ARBA00048802"/>
    </source>
</evidence>
<comment type="cofactor">
    <cofactor evidence="1 12 14">
        <name>FMN</name>
        <dbReference type="ChEBI" id="CHEBI:58210"/>
    </cofactor>
</comment>
<dbReference type="InterPro" id="IPR004652">
    <property type="entry name" value="DusB-like"/>
</dbReference>
<dbReference type="CDD" id="cd02801">
    <property type="entry name" value="DUS_like_FMN"/>
    <property type="match status" value="1"/>
</dbReference>
<evidence type="ECO:0000256" key="7">
    <source>
        <dbReference type="ARBA" id="ARBA00022857"/>
    </source>
</evidence>
<feature type="binding site" evidence="14">
    <location>
        <position position="186"/>
    </location>
    <ligand>
        <name>FMN</name>
        <dbReference type="ChEBI" id="CHEBI:58210"/>
    </ligand>
</feature>
<dbReference type="InterPro" id="IPR024036">
    <property type="entry name" value="tRNA-dHydroUridine_Synthase_C"/>
</dbReference>
<evidence type="ECO:0000313" key="16">
    <source>
        <dbReference type="EMBL" id="OAN44211.1"/>
    </source>
</evidence>
<feature type="binding site" evidence="14">
    <location>
        <position position="156"/>
    </location>
    <ligand>
        <name>FMN</name>
        <dbReference type="ChEBI" id="CHEBI:58210"/>
    </ligand>
</feature>
<dbReference type="GO" id="GO:0050660">
    <property type="term" value="F:flavin adenine dinucleotide binding"/>
    <property type="evidence" value="ECO:0007669"/>
    <property type="project" value="InterPro"/>
</dbReference>
<evidence type="ECO:0000256" key="12">
    <source>
        <dbReference type="PIRNR" id="PIRNR006621"/>
    </source>
</evidence>
<comment type="function">
    <text evidence="2 12">Catalyzes the synthesis of 5,6-dihydrouridine (D), a modified base found in the D-loop of most tRNAs, via the reduction of the C5-C6 double bond in target uridines.</text>
</comment>
<dbReference type="GO" id="GO:0017150">
    <property type="term" value="F:tRNA dihydrouridine synthase activity"/>
    <property type="evidence" value="ECO:0007669"/>
    <property type="project" value="InterPro"/>
</dbReference>
<dbReference type="EMBL" id="LWQS01000071">
    <property type="protein sequence ID" value="OAN44211.1"/>
    <property type="molecule type" value="Genomic_DNA"/>
</dbReference>